<feature type="compositionally biased region" description="Low complexity" evidence="1">
    <location>
        <begin position="353"/>
        <end position="363"/>
    </location>
</feature>
<dbReference type="InterPro" id="IPR000198">
    <property type="entry name" value="RhoGAP_dom"/>
</dbReference>
<feature type="compositionally biased region" description="Low complexity" evidence="1">
    <location>
        <begin position="832"/>
        <end position="841"/>
    </location>
</feature>
<feature type="compositionally biased region" description="Low complexity" evidence="1">
    <location>
        <begin position="648"/>
        <end position="661"/>
    </location>
</feature>
<feature type="compositionally biased region" description="Low complexity" evidence="1">
    <location>
        <begin position="795"/>
        <end position="807"/>
    </location>
</feature>
<dbReference type="STRING" id="5288.A0A5C5G3L3"/>
<accession>A0A5C5G3L3</accession>
<evidence type="ECO:0000256" key="1">
    <source>
        <dbReference type="SAM" id="MobiDB-lite"/>
    </source>
</evidence>
<dbReference type="PROSITE" id="PS50238">
    <property type="entry name" value="RHOGAP"/>
    <property type="match status" value="1"/>
</dbReference>
<dbReference type="EMBL" id="SOZI01000016">
    <property type="protein sequence ID" value="TNY23039.1"/>
    <property type="molecule type" value="Genomic_DNA"/>
</dbReference>
<name>A0A5C5G3L3_9BASI</name>
<dbReference type="InterPro" id="IPR039767">
    <property type="entry name" value="RALBP1"/>
</dbReference>
<feature type="region of interest" description="Disordered" evidence="1">
    <location>
        <begin position="522"/>
        <end position="561"/>
    </location>
</feature>
<comment type="caution">
    <text evidence="3">The sequence shown here is derived from an EMBL/GenBank/DDBJ whole genome shotgun (WGS) entry which is preliminary data.</text>
</comment>
<dbReference type="SUPFAM" id="SSF48350">
    <property type="entry name" value="GTPase activation domain, GAP"/>
    <property type="match status" value="1"/>
</dbReference>
<protein>
    <recommendedName>
        <fullName evidence="2">Rho-GAP domain-containing protein</fullName>
    </recommendedName>
</protein>
<feature type="region of interest" description="Disordered" evidence="1">
    <location>
        <begin position="832"/>
        <end position="907"/>
    </location>
</feature>
<sequence>MHMHQPPAERDSTDLPASLPFAVPHPDAAAEAFLGDTGAPPDSKRTSYRPPIPPKPAPRTASPAPPLFPVPPAVEQASDPPAKRQSTSPTIWMRAMAHRRDEAPSPPHPPIDGGACSGATTPRSARGSPLLAGGTSPSMTFPSRKSPRVPPAVPPRPVNLSSTPAARPEGADLLVDSQQTPSSCPPALSPFAAMSAANAVSSVPGPVPTVTTSSPSRSPDRWRSSSSSRPPQPHSSSSASISSSASYSSLNTATNSAFTALGRGLQQAKFRDRFGAGVGFAREWGGRGKGKVMDGWRGLQQQQQQTNHRPGGSAGSAAEMGYALASPPGGGAASSSSPPLLGTQLDAPPPTAGPGSAARGGASPLRLPMTVLGVRVPNARGLAFGVPLAPLVDLTRAPSPPGSLPASSSNPDDPVTGSTARYWLPGVAFRALEYLEEWGPREEGIYRVPGRSHMVAQLRTLFDAGVGQDRDLREIHPADLDPAAVASLLKSWLREIHEPLLSHQLEATVDALTTAALGHPASSSHFLSGATSSNSPSSPSARGSPSNPSSPNPNSGGPVAPTPYLTHLSTLFASALPAENFYLLRAIAHHLARLAAHEGTNKMSLSNLRLILSPTLRLSPGFLQVLVVEREILFGQVNEDGRARRAADSALPPSSSSSASLNPPPLPRRANPAGDLPPSPSSRSLAADRWLVVDEPPLSLSPSASPSPSSATYAQTGSSSSTFPTTDDGGDDDFDTERGSLSRPTLTASSSGDPQQQQQHRTPIADRFASTSMSTSRSSLASSPRREGAPPPAATGPTPSAAAAQPDADADADPSRLSLGAEFRAALAGLEGPPAVAAPPAMNVGDKDAVKGSKKSRRESRAMGMPLGVGLGLVARPPAPGGIAEEDQEGEGATGDGETAEAERWALHSVEERRRLFGG</sequence>
<dbReference type="AlphaFoldDB" id="A0A5C5G3L3"/>
<feature type="region of interest" description="Disordered" evidence="1">
    <location>
        <begin position="641"/>
        <end position="684"/>
    </location>
</feature>
<feature type="region of interest" description="Disordered" evidence="1">
    <location>
        <begin position="280"/>
        <end position="363"/>
    </location>
</feature>
<proteinExistence type="predicted"/>
<dbReference type="OrthoDB" id="2536882at2759"/>
<evidence type="ECO:0000313" key="3">
    <source>
        <dbReference type="EMBL" id="TNY23039.1"/>
    </source>
</evidence>
<dbReference type="Proteomes" id="UP000311382">
    <property type="component" value="Unassembled WGS sequence"/>
</dbReference>
<dbReference type="PANTHER" id="PTHR12783">
    <property type="entry name" value="RALA BINDING PROTEIN 1 RALBP1"/>
    <property type="match status" value="1"/>
</dbReference>
<feature type="compositionally biased region" description="Low complexity" evidence="1">
    <location>
        <begin position="224"/>
        <end position="246"/>
    </location>
</feature>
<feature type="compositionally biased region" description="Low complexity" evidence="1">
    <location>
        <begin position="323"/>
        <end position="342"/>
    </location>
</feature>
<evidence type="ECO:0000259" key="2">
    <source>
        <dbReference type="PROSITE" id="PS50238"/>
    </source>
</evidence>
<dbReference type="GO" id="GO:0007264">
    <property type="term" value="P:small GTPase-mediated signal transduction"/>
    <property type="evidence" value="ECO:0007669"/>
    <property type="project" value="InterPro"/>
</dbReference>
<dbReference type="GO" id="GO:0031267">
    <property type="term" value="F:small GTPase binding"/>
    <property type="evidence" value="ECO:0007669"/>
    <property type="project" value="InterPro"/>
</dbReference>
<dbReference type="SMART" id="SM00324">
    <property type="entry name" value="RhoGAP"/>
    <property type="match status" value="1"/>
</dbReference>
<evidence type="ECO:0000313" key="4">
    <source>
        <dbReference type="Proteomes" id="UP000311382"/>
    </source>
</evidence>
<gene>
    <name evidence="3" type="ORF">DMC30DRAFT_77625</name>
</gene>
<feature type="compositionally biased region" description="Pro residues" evidence="1">
    <location>
        <begin position="148"/>
        <end position="157"/>
    </location>
</feature>
<feature type="compositionally biased region" description="Polar residues" evidence="1">
    <location>
        <begin position="742"/>
        <end position="761"/>
    </location>
</feature>
<dbReference type="Pfam" id="PF00620">
    <property type="entry name" value="RhoGAP"/>
    <property type="match status" value="2"/>
</dbReference>
<organism evidence="3 4">
    <name type="scientific">Rhodotorula diobovata</name>
    <dbReference type="NCBI Taxonomy" id="5288"/>
    <lineage>
        <taxon>Eukaryota</taxon>
        <taxon>Fungi</taxon>
        <taxon>Dikarya</taxon>
        <taxon>Basidiomycota</taxon>
        <taxon>Pucciniomycotina</taxon>
        <taxon>Microbotryomycetes</taxon>
        <taxon>Sporidiobolales</taxon>
        <taxon>Sporidiobolaceae</taxon>
        <taxon>Rhodotorula</taxon>
    </lineage>
</organism>
<feature type="compositionally biased region" description="Pro residues" evidence="1">
    <location>
        <begin position="50"/>
        <end position="72"/>
    </location>
</feature>
<feature type="compositionally biased region" description="Low complexity" evidence="1">
    <location>
        <begin position="528"/>
        <end position="559"/>
    </location>
</feature>
<feature type="region of interest" description="Disordered" evidence="1">
    <location>
        <begin position="697"/>
        <end position="817"/>
    </location>
</feature>
<dbReference type="PANTHER" id="PTHR12783:SF5">
    <property type="entry name" value="RALA-BINDING PROTEIN 1"/>
    <property type="match status" value="1"/>
</dbReference>
<feature type="compositionally biased region" description="Low complexity" evidence="1">
    <location>
        <begin position="697"/>
        <end position="727"/>
    </location>
</feature>
<feature type="compositionally biased region" description="Low complexity" evidence="1">
    <location>
        <begin position="189"/>
        <end position="217"/>
    </location>
</feature>
<reference evidence="3 4" key="1">
    <citation type="submission" date="2019-03" db="EMBL/GenBank/DDBJ databases">
        <title>Rhodosporidium diobovatum UCD-FST 08-225 genome sequencing, assembly, and annotation.</title>
        <authorList>
            <person name="Fakankun I.U."/>
            <person name="Fristensky B."/>
            <person name="Levin D.B."/>
        </authorList>
    </citation>
    <scope>NUCLEOTIDE SEQUENCE [LARGE SCALE GENOMIC DNA]</scope>
    <source>
        <strain evidence="3 4">UCD-FST 08-225</strain>
    </source>
</reference>
<dbReference type="Gene3D" id="1.10.555.10">
    <property type="entry name" value="Rho GTPase activation protein"/>
    <property type="match status" value="1"/>
</dbReference>
<feature type="domain" description="Rho-GAP" evidence="2">
    <location>
        <begin position="413"/>
        <end position="658"/>
    </location>
</feature>
<dbReference type="GO" id="GO:0005096">
    <property type="term" value="F:GTPase activator activity"/>
    <property type="evidence" value="ECO:0007669"/>
    <property type="project" value="InterPro"/>
</dbReference>
<feature type="compositionally biased region" description="Low complexity" evidence="1">
    <location>
        <begin position="769"/>
        <end position="783"/>
    </location>
</feature>
<keyword evidence="4" id="KW-1185">Reference proteome</keyword>
<dbReference type="InterPro" id="IPR008936">
    <property type="entry name" value="Rho_GTPase_activation_prot"/>
</dbReference>
<feature type="region of interest" description="Disordered" evidence="1">
    <location>
        <begin position="1"/>
        <end position="246"/>
    </location>
</feature>